<organism evidence="1 2">
    <name type="scientific">Zymoseptoria tritici (strain ST99CH_3D7)</name>
    <dbReference type="NCBI Taxonomy" id="1276538"/>
    <lineage>
        <taxon>Eukaryota</taxon>
        <taxon>Fungi</taxon>
        <taxon>Dikarya</taxon>
        <taxon>Ascomycota</taxon>
        <taxon>Pezizomycotina</taxon>
        <taxon>Dothideomycetes</taxon>
        <taxon>Dothideomycetidae</taxon>
        <taxon>Mycosphaerellales</taxon>
        <taxon>Mycosphaerellaceae</taxon>
        <taxon>Zymoseptoria</taxon>
    </lineage>
</organism>
<protein>
    <submittedName>
        <fullName evidence="1">Uncharacterized protein</fullName>
    </submittedName>
</protein>
<dbReference type="EMBL" id="LT853700">
    <property type="protein sequence ID" value="SMQ53956.1"/>
    <property type="molecule type" value="Genomic_DNA"/>
</dbReference>
<proteinExistence type="predicted"/>
<accession>A0A1X7S2P8</accession>
<dbReference type="AlphaFoldDB" id="A0A1X7S2P8"/>
<name>A0A1X7S2P8_ZYMT9</name>
<gene>
    <name evidence="1" type="ORF">ZT3D7_G9110</name>
</gene>
<keyword evidence="2" id="KW-1185">Reference proteome</keyword>
<evidence type="ECO:0000313" key="2">
    <source>
        <dbReference type="Proteomes" id="UP000215127"/>
    </source>
</evidence>
<dbReference type="Proteomes" id="UP000215127">
    <property type="component" value="Chromosome 9"/>
</dbReference>
<evidence type="ECO:0000313" key="1">
    <source>
        <dbReference type="EMBL" id="SMQ53956.1"/>
    </source>
</evidence>
<sequence length="214" mass="24182">MAPLQAPLQPRKTSPATAQILDPAMNEYHRLTEHMQALPQELQDSVLKEVLHASMEAPDSVNGSVIAINANYKPPLALQINRKQRGILAKGYYNNTIFLVEYPGLRRCAKWLSTLTPAHLQSIETIEFPDLRHYSIIESGADNAPIDPYSDSAFSEARMIVSLIKLYSDEAYSGPGSKAVVLRLEALKIELRFRQPDGSLRHRWYREGRLENEQ</sequence>
<reference evidence="1 2" key="1">
    <citation type="submission" date="2016-06" db="EMBL/GenBank/DDBJ databases">
        <authorList>
            <person name="Kjaerup R.B."/>
            <person name="Dalgaard T.S."/>
            <person name="Juul-Madsen H.R."/>
        </authorList>
    </citation>
    <scope>NUCLEOTIDE SEQUENCE [LARGE SCALE GENOMIC DNA]</scope>
</reference>